<keyword evidence="2" id="KW-1185">Reference proteome</keyword>
<evidence type="ECO:0000313" key="2">
    <source>
        <dbReference type="Proteomes" id="UP000805649"/>
    </source>
</evidence>
<dbReference type="EMBL" id="VUJX02000007">
    <property type="protein sequence ID" value="KAL0933698.1"/>
    <property type="molecule type" value="Genomic_DNA"/>
</dbReference>
<reference evidence="1 2" key="1">
    <citation type="journal article" date="2020" name="Phytopathology">
        <title>Genome Sequence Resources of Colletotrichum truncatum, C. plurivorum, C. musicola, and C. sojae: Four Species Pathogenic to Soybean (Glycine max).</title>
        <authorList>
            <person name="Rogerio F."/>
            <person name="Boufleur T.R."/>
            <person name="Ciampi-Guillardi M."/>
            <person name="Sukno S.A."/>
            <person name="Thon M.R."/>
            <person name="Massola Junior N.S."/>
            <person name="Baroncelli R."/>
        </authorList>
    </citation>
    <scope>NUCLEOTIDE SEQUENCE [LARGE SCALE GENOMIC DNA]</scope>
    <source>
        <strain evidence="1 2">CMES1059</strain>
    </source>
</reference>
<dbReference type="Proteomes" id="UP000805649">
    <property type="component" value="Unassembled WGS sequence"/>
</dbReference>
<evidence type="ECO:0000313" key="1">
    <source>
        <dbReference type="EMBL" id="KAL0933698.1"/>
    </source>
</evidence>
<gene>
    <name evidence="1" type="ORF">CTRU02_210497</name>
</gene>
<name>A0ACC3YP63_COLTU</name>
<organism evidence="1 2">
    <name type="scientific">Colletotrichum truncatum</name>
    <name type="common">Anthracnose fungus</name>
    <name type="synonym">Colletotrichum capsici</name>
    <dbReference type="NCBI Taxonomy" id="5467"/>
    <lineage>
        <taxon>Eukaryota</taxon>
        <taxon>Fungi</taxon>
        <taxon>Dikarya</taxon>
        <taxon>Ascomycota</taxon>
        <taxon>Pezizomycotina</taxon>
        <taxon>Sordariomycetes</taxon>
        <taxon>Hypocreomycetidae</taxon>
        <taxon>Glomerellales</taxon>
        <taxon>Glomerellaceae</taxon>
        <taxon>Colletotrichum</taxon>
        <taxon>Colletotrichum truncatum species complex</taxon>
    </lineage>
</organism>
<sequence length="223" mass="24747">MGSKDGGRWRVMFVCNGQSPCPTLYAEEGDIVELTVKSDVYAQSSIHWSGIGHKATGSWNDGTAGISQFPILPRGNFTSVIDTTGSWGLNWLITNDEIELRKIMEAEKEVRHIAIKNHQHRDTGWKMLRMKAEGSEFYCYDSILVNGKGRVHCRQPGFEQLNGRDLDETGCAQPAGLPQETCTPSQADYEVIETEGRPYIMLNLINIGFEHSVVASIRAVEAG</sequence>
<proteinExistence type="predicted"/>
<protein>
    <submittedName>
        <fullName evidence="1">Multicopper oxidase</fullName>
    </submittedName>
</protein>
<accession>A0ACC3YP63</accession>
<comment type="caution">
    <text evidence="1">The sequence shown here is derived from an EMBL/GenBank/DDBJ whole genome shotgun (WGS) entry which is preliminary data.</text>
</comment>